<sequence>MYKYLLCQNTHELRSEKTGLNACVQDCEWYRGQIGKKEAIEELKSKPPGTFLGRQASTNTAQQGGSLHMFTLVFVDEHGRIKKLMIMKTGDINHFKQCKECELQAFETVSDLVAEILIHGF</sequence>
<dbReference type="AlphaFoldDB" id="A0A9D4NNQ4"/>
<dbReference type="Gene3D" id="3.30.505.10">
    <property type="entry name" value="SH2 domain"/>
    <property type="match status" value="1"/>
</dbReference>
<evidence type="ECO:0000313" key="4">
    <source>
        <dbReference type="Proteomes" id="UP000828390"/>
    </source>
</evidence>
<dbReference type="EMBL" id="JAIWYP010000001">
    <property type="protein sequence ID" value="KAH3897004.1"/>
    <property type="molecule type" value="Genomic_DNA"/>
</dbReference>
<feature type="domain" description="SH2" evidence="2">
    <location>
        <begin position="29"/>
        <end position="113"/>
    </location>
</feature>
<dbReference type="PROSITE" id="PS50001">
    <property type="entry name" value="SH2"/>
    <property type="match status" value="1"/>
</dbReference>
<protein>
    <recommendedName>
        <fullName evidence="2">SH2 domain-containing protein</fullName>
    </recommendedName>
</protein>
<name>A0A9D4NNQ4_DREPO</name>
<keyword evidence="1" id="KW-0727">SH2 domain</keyword>
<proteinExistence type="predicted"/>
<evidence type="ECO:0000259" key="2">
    <source>
        <dbReference type="PROSITE" id="PS50001"/>
    </source>
</evidence>
<evidence type="ECO:0000313" key="3">
    <source>
        <dbReference type="EMBL" id="KAH3897004.1"/>
    </source>
</evidence>
<reference evidence="3" key="1">
    <citation type="journal article" date="2019" name="bioRxiv">
        <title>The Genome of the Zebra Mussel, Dreissena polymorpha: A Resource for Invasive Species Research.</title>
        <authorList>
            <person name="McCartney M.A."/>
            <person name="Auch B."/>
            <person name="Kono T."/>
            <person name="Mallez S."/>
            <person name="Zhang Y."/>
            <person name="Obille A."/>
            <person name="Becker A."/>
            <person name="Abrahante J.E."/>
            <person name="Garbe J."/>
            <person name="Badalamenti J.P."/>
            <person name="Herman A."/>
            <person name="Mangelson H."/>
            <person name="Liachko I."/>
            <person name="Sullivan S."/>
            <person name="Sone E.D."/>
            <person name="Koren S."/>
            <person name="Silverstein K.A.T."/>
            <person name="Beckman K.B."/>
            <person name="Gohl D.M."/>
        </authorList>
    </citation>
    <scope>NUCLEOTIDE SEQUENCE</scope>
    <source>
        <strain evidence="3">Duluth1</strain>
        <tissue evidence="3">Whole animal</tissue>
    </source>
</reference>
<evidence type="ECO:0000256" key="1">
    <source>
        <dbReference type="PROSITE-ProRule" id="PRU00191"/>
    </source>
</evidence>
<dbReference type="Proteomes" id="UP000828390">
    <property type="component" value="Unassembled WGS sequence"/>
</dbReference>
<dbReference type="CDD" id="cd00173">
    <property type="entry name" value="SH2"/>
    <property type="match status" value="1"/>
</dbReference>
<accession>A0A9D4NNQ4</accession>
<comment type="caution">
    <text evidence="3">The sequence shown here is derived from an EMBL/GenBank/DDBJ whole genome shotgun (WGS) entry which is preliminary data.</text>
</comment>
<dbReference type="SUPFAM" id="SSF55550">
    <property type="entry name" value="SH2 domain"/>
    <property type="match status" value="1"/>
</dbReference>
<keyword evidence="4" id="KW-1185">Reference proteome</keyword>
<dbReference type="InterPro" id="IPR000980">
    <property type="entry name" value="SH2"/>
</dbReference>
<gene>
    <name evidence="3" type="ORF">DPMN_021188</name>
</gene>
<organism evidence="3 4">
    <name type="scientific">Dreissena polymorpha</name>
    <name type="common">Zebra mussel</name>
    <name type="synonym">Mytilus polymorpha</name>
    <dbReference type="NCBI Taxonomy" id="45954"/>
    <lineage>
        <taxon>Eukaryota</taxon>
        <taxon>Metazoa</taxon>
        <taxon>Spiralia</taxon>
        <taxon>Lophotrochozoa</taxon>
        <taxon>Mollusca</taxon>
        <taxon>Bivalvia</taxon>
        <taxon>Autobranchia</taxon>
        <taxon>Heteroconchia</taxon>
        <taxon>Euheterodonta</taxon>
        <taxon>Imparidentia</taxon>
        <taxon>Neoheterodontei</taxon>
        <taxon>Myida</taxon>
        <taxon>Dreissenoidea</taxon>
        <taxon>Dreissenidae</taxon>
        <taxon>Dreissena</taxon>
    </lineage>
</organism>
<reference evidence="3" key="2">
    <citation type="submission" date="2020-11" db="EMBL/GenBank/DDBJ databases">
        <authorList>
            <person name="McCartney M.A."/>
            <person name="Auch B."/>
            <person name="Kono T."/>
            <person name="Mallez S."/>
            <person name="Becker A."/>
            <person name="Gohl D.M."/>
            <person name="Silverstein K.A.T."/>
            <person name="Koren S."/>
            <person name="Bechman K.B."/>
            <person name="Herman A."/>
            <person name="Abrahante J.E."/>
            <person name="Garbe J."/>
        </authorList>
    </citation>
    <scope>NUCLEOTIDE SEQUENCE</scope>
    <source>
        <strain evidence="3">Duluth1</strain>
        <tissue evidence="3">Whole animal</tissue>
    </source>
</reference>
<dbReference type="Pfam" id="PF00017">
    <property type="entry name" value="SH2"/>
    <property type="match status" value="1"/>
</dbReference>
<dbReference type="InterPro" id="IPR036860">
    <property type="entry name" value="SH2_dom_sf"/>
</dbReference>